<protein>
    <recommendedName>
        <fullName evidence="11">Peroxisomal targeting signal 1 receptor</fullName>
    </recommendedName>
</protein>
<dbReference type="InterPro" id="IPR024111">
    <property type="entry name" value="PEX5/PEX5L"/>
</dbReference>
<feature type="repeat" description="TPR" evidence="8">
    <location>
        <begin position="336"/>
        <end position="369"/>
    </location>
</feature>
<organism evidence="9 10">
    <name type="scientific">Cimex lectularius</name>
    <name type="common">Bed bug</name>
    <name type="synonym">Acanthia lectularia</name>
    <dbReference type="NCBI Taxonomy" id="79782"/>
    <lineage>
        <taxon>Eukaryota</taxon>
        <taxon>Metazoa</taxon>
        <taxon>Ecdysozoa</taxon>
        <taxon>Arthropoda</taxon>
        <taxon>Hexapoda</taxon>
        <taxon>Insecta</taxon>
        <taxon>Pterygota</taxon>
        <taxon>Neoptera</taxon>
        <taxon>Paraneoptera</taxon>
        <taxon>Hemiptera</taxon>
        <taxon>Heteroptera</taxon>
        <taxon>Panheteroptera</taxon>
        <taxon>Cimicomorpha</taxon>
        <taxon>Cimicidae</taxon>
        <taxon>Cimex</taxon>
    </lineage>
</organism>
<evidence type="ECO:0000313" key="10">
    <source>
        <dbReference type="Proteomes" id="UP000494040"/>
    </source>
</evidence>
<evidence type="ECO:0008006" key="11">
    <source>
        <dbReference type="Google" id="ProtNLM"/>
    </source>
</evidence>
<evidence type="ECO:0000256" key="2">
    <source>
        <dbReference type="ARBA" id="ARBA00004496"/>
    </source>
</evidence>
<feature type="repeat" description="TPR" evidence="8">
    <location>
        <begin position="492"/>
        <end position="525"/>
    </location>
</feature>
<evidence type="ECO:0000313" key="9">
    <source>
        <dbReference type="EnsemblMetazoa" id="XP_014246726.1"/>
    </source>
</evidence>
<name>A0A8I6RN60_CIMLE</name>
<evidence type="ECO:0000256" key="1">
    <source>
        <dbReference type="ARBA" id="ARBA00004275"/>
    </source>
</evidence>
<dbReference type="CTD" id="5830"/>
<dbReference type="PANTHER" id="PTHR10130:SF0">
    <property type="entry name" value="GH08708P"/>
    <property type="match status" value="1"/>
</dbReference>
<evidence type="ECO:0000256" key="6">
    <source>
        <dbReference type="ARBA" id="ARBA00022803"/>
    </source>
</evidence>
<dbReference type="GO" id="GO:0005829">
    <property type="term" value="C:cytosol"/>
    <property type="evidence" value="ECO:0007669"/>
    <property type="project" value="TreeGrafter"/>
</dbReference>
<keyword evidence="4" id="KW-0963">Cytoplasm</keyword>
<reference evidence="9" key="1">
    <citation type="submission" date="2022-01" db="UniProtKB">
        <authorList>
            <consortium name="EnsemblMetazoa"/>
        </authorList>
    </citation>
    <scope>IDENTIFICATION</scope>
</reference>
<dbReference type="PROSITE" id="PS50005">
    <property type="entry name" value="TPR"/>
    <property type="match status" value="3"/>
</dbReference>
<evidence type="ECO:0000256" key="7">
    <source>
        <dbReference type="ARBA" id="ARBA00023140"/>
    </source>
</evidence>
<keyword evidence="10" id="KW-1185">Reference proteome</keyword>
<dbReference type="AlphaFoldDB" id="A0A8I6RN60"/>
<feature type="repeat" description="TPR" evidence="8">
    <location>
        <begin position="458"/>
        <end position="491"/>
    </location>
</feature>
<evidence type="ECO:0000256" key="5">
    <source>
        <dbReference type="ARBA" id="ARBA00022737"/>
    </source>
</evidence>
<dbReference type="Pfam" id="PF13432">
    <property type="entry name" value="TPR_16"/>
    <property type="match status" value="2"/>
</dbReference>
<dbReference type="Gene3D" id="1.25.40.10">
    <property type="entry name" value="Tetratricopeptide repeat domain"/>
    <property type="match status" value="1"/>
</dbReference>
<dbReference type="OrthoDB" id="10006023at2759"/>
<dbReference type="PANTHER" id="PTHR10130">
    <property type="entry name" value="PEROXISOMAL TARGETING SIGNAL 1 RECEPTOR PEX5"/>
    <property type="match status" value="1"/>
</dbReference>
<dbReference type="GO" id="GO:0005052">
    <property type="term" value="F:peroxisome matrix targeting signal-1 binding"/>
    <property type="evidence" value="ECO:0007669"/>
    <property type="project" value="TreeGrafter"/>
</dbReference>
<dbReference type="GeneID" id="106665068"/>
<dbReference type="SMART" id="SM00028">
    <property type="entry name" value="TPR"/>
    <property type="match status" value="4"/>
</dbReference>
<dbReference type="EnsemblMetazoa" id="XM_014391240.2">
    <property type="protein sequence ID" value="XP_014246726.1"/>
    <property type="gene ID" value="LOC106665068"/>
</dbReference>
<comment type="subcellular location">
    <subcellularLocation>
        <location evidence="2">Cytoplasm</location>
    </subcellularLocation>
    <subcellularLocation>
        <location evidence="1">Peroxisome</location>
    </subcellularLocation>
</comment>
<dbReference type="InterPro" id="IPR011990">
    <property type="entry name" value="TPR-like_helical_dom_sf"/>
</dbReference>
<keyword evidence="5" id="KW-0677">Repeat</keyword>
<dbReference type="OMA" id="NYRMKGP"/>
<comment type="similarity">
    <text evidence="3">Belongs to the peroxisomal targeting signal receptor family.</text>
</comment>
<evidence type="ECO:0000256" key="8">
    <source>
        <dbReference type="PROSITE-ProRule" id="PRU00339"/>
    </source>
</evidence>
<dbReference type="InterPro" id="IPR019734">
    <property type="entry name" value="TPR_rpt"/>
</dbReference>
<keyword evidence="6 8" id="KW-0802">TPR repeat</keyword>
<proteinExistence type="inferred from homology"/>
<evidence type="ECO:0000256" key="3">
    <source>
        <dbReference type="ARBA" id="ARBA00005348"/>
    </source>
</evidence>
<keyword evidence="7" id="KW-0576">Peroxisome</keyword>
<dbReference type="GO" id="GO:0016560">
    <property type="term" value="P:protein import into peroxisome matrix, docking"/>
    <property type="evidence" value="ECO:0007669"/>
    <property type="project" value="TreeGrafter"/>
</dbReference>
<evidence type="ECO:0000256" key="4">
    <source>
        <dbReference type="ARBA" id="ARBA00022490"/>
    </source>
</evidence>
<dbReference type="KEGG" id="clec:106665068"/>
<accession>A0A8I6RN60</accession>
<dbReference type="Proteomes" id="UP000494040">
    <property type="component" value="Unassembled WGS sequence"/>
</dbReference>
<dbReference type="SUPFAM" id="SSF48452">
    <property type="entry name" value="TPR-like"/>
    <property type="match status" value="1"/>
</dbReference>
<dbReference type="RefSeq" id="XP_014246726.1">
    <property type="nucleotide sequence ID" value="XM_014391240.2"/>
</dbReference>
<dbReference type="GO" id="GO:0005778">
    <property type="term" value="C:peroxisomal membrane"/>
    <property type="evidence" value="ECO:0007669"/>
    <property type="project" value="TreeGrafter"/>
</dbReference>
<sequence>MALRKLVEGDCGGANSLVNLTSHFVQDRGLKDEGYAFPHSDHIASSSSEQLVQEFLEETMGHSTQPFRMDSLLAEMRDLEGKVGPVSSPPVSQLTREEDVQAWAQQYIDAGKHFDVSVAEPGIWTMEQPNDRQEVCEDFLDLGIGPRWADEFQRHQDVMSEEPILGDLSNSEDYFDSTSDLKEVAGDILKTTEGDPLFSNSKFMKFMKKINEGESSIAEKTPQTDSTAEHWSLQFEHENEIPSTWEESFLRENNSVNEESNQGEKQMHDEFNDYIWKTLSEQSDYSTYKDYKFEEDNPMKEVADPLAEGRKKLEAGELPSAVLCFEAAVLKEPENPLAWQLLGTTQAENEQDPQAISALKKCLSLEPSNSVALMSIAVCYTNENFQNQACRALKEWIRLNEKYADLVPPTVTQQNPTWNPPFHPLYGISSILSRELHESVKTMFLEAARRNPTGVIDADVQCGLGVLYNLSMETDKAADCFKAALQVRPNDARMWNRLGATLANGSRSEEAIDAYRSALQLMPGFIRARYNLGIACIRLGAHKEAAEHLLIALNQQAAGCGPQGSSTPQMSDTIWNTLRLVVVSLLERTDFIETLNTRNLEKLNKEFGID</sequence>